<gene>
    <name evidence="2" type="ORF">APLA_LOCUS13929</name>
</gene>
<evidence type="ECO:0000313" key="3">
    <source>
        <dbReference type="Proteomes" id="UP000494106"/>
    </source>
</evidence>
<proteinExistence type="predicted"/>
<dbReference type="EMBL" id="CADEBC010000561">
    <property type="protein sequence ID" value="CAB3253199.1"/>
    <property type="molecule type" value="Genomic_DNA"/>
</dbReference>
<reference evidence="2 3" key="1">
    <citation type="submission" date="2020-04" db="EMBL/GenBank/DDBJ databases">
        <authorList>
            <person name="Wallbank WR R."/>
            <person name="Pardo Diaz C."/>
            <person name="Kozak K."/>
            <person name="Martin S."/>
            <person name="Jiggins C."/>
            <person name="Moest M."/>
            <person name="Warren A I."/>
            <person name="Byers J.R.P. K."/>
            <person name="Montejo-Kovacevich G."/>
            <person name="Yen C E."/>
        </authorList>
    </citation>
    <scope>NUCLEOTIDE SEQUENCE [LARGE SCALE GENOMIC DNA]</scope>
</reference>
<evidence type="ECO:0000256" key="1">
    <source>
        <dbReference type="SAM" id="SignalP"/>
    </source>
</evidence>
<feature type="signal peptide" evidence="1">
    <location>
        <begin position="1"/>
        <end position="19"/>
    </location>
</feature>
<keyword evidence="3" id="KW-1185">Reference proteome</keyword>
<dbReference type="OrthoDB" id="6899668at2759"/>
<protein>
    <submittedName>
        <fullName evidence="2">Uncharacterized protein</fullName>
    </submittedName>
</protein>
<feature type="chain" id="PRO_5035775690" evidence="1">
    <location>
        <begin position="20"/>
        <end position="131"/>
    </location>
</feature>
<comment type="caution">
    <text evidence="2">The sequence shown here is derived from an EMBL/GenBank/DDBJ whole genome shotgun (WGS) entry which is preliminary data.</text>
</comment>
<accession>A0A8S1B5M6</accession>
<dbReference type="Proteomes" id="UP000494106">
    <property type="component" value="Unassembled WGS sequence"/>
</dbReference>
<evidence type="ECO:0000313" key="2">
    <source>
        <dbReference type="EMBL" id="CAB3253199.1"/>
    </source>
</evidence>
<organism evidence="2 3">
    <name type="scientific">Arctia plantaginis</name>
    <name type="common">Wood tiger moth</name>
    <name type="synonym">Phalaena plantaginis</name>
    <dbReference type="NCBI Taxonomy" id="874455"/>
    <lineage>
        <taxon>Eukaryota</taxon>
        <taxon>Metazoa</taxon>
        <taxon>Ecdysozoa</taxon>
        <taxon>Arthropoda</taxon>
        <taxon>Hexapoda</taxon>
        <taxon>Insecta</taxon>
        <taxon>Pterygota</taxon>
        <taxon>Neoptera</taxon>
        <taxon>Endopterygota</taxon>
        <taxon>Lepidoptera</taxon>
        <taxon>Glossata</taxon>
        <taxon>Ditrysia</taxon>
        <taxon>Noctuoidea</taxon>
        <taxon>Erebidae</taxon>
        <taxon>Arctiinae</taxon>
        <taxon>Arctia</taxon>
    </lineage>
</organism>
<keyword evidence="1" id="KW-0732">Signal</keyword>
<sequence>MYLRFLINVLLLNFTLSEALFLWKDKSIFLCFKVCPLYCSKRRRRDVDLPPLAYGEDWFPTPEYWVEDFHHHLYIPYHHHTHWVYTHKPTITPMPTTPKPTTTMPPTTTAEPTFICVVCENKCGFPPKSRR</sequence>
<name>A0A8S1B5M6_ARCPL</name>
<dbReference type="AlphaFoldDB" id="A0A8S1B5M6"/>